<dbReference type="Gene3D" id="3.40.50.720">
    <property type="entry name" value="NAD(P)-binding Rossmann-like Domain"/>
    <property type="match status" value="1"/>
</dbReference>
<sequence length="325" mass="36665">MYKIEGSTILVTGGAGFIGSHLCDALLGRGAHVVCMDNLSTGKTENLEHALSSEHFVFIEGDVNDKAFLQPIFEKYSFDYVFHYAAVLGVQRVIEQPLLVLDDIAGTRAIMELACEYGIKKVVFSSSSEAYGHMAELPLKEDTGKELSHQTHSTSLYSLVKITSEKILEVYNYNYKIPTCSLRFFNVFGPRQESSSYGFVIGIFIKQILEGKSPVIFGDGYQTRDFIYIDDNINIALRALESEKADGHIVNVGMGRQTTIRDLAERLIDISGKDLKPIFQPAREYEIRYRSPDVTKMQQLLETSIEDNFNENLAKTYEWYQSQQA</sequence>
<gene>
    <name evidence="3" type="ORF">COV59_03775</name>
</gene>
<dbReference type="InterPro" id="IPR001509">
    <property type="entry name" value="Epimerase_deHydtase"/>
</dbReference>
<comment type="caution">
    <text evidence="3">The sequence shown here is derived from an EMBL/GenBank/DDBJ whole genome shotgun (WGS) entry which is preliminary data.</text>
</comment>
<feature type="domain" description="NAD-dependent epimerase/dehydratase" evidence="2">
    <location>
        <begin position="9"/>
        <end position="253"/>
    </location>
</feature>
<dbReference type="InterPro" id="IPR036291">
    <property type="entry name" value="NAD(P)-bd_dom_sf"/>
</dbReference>
<dbReference type="PANTHER" id="PTHR43000">
    <property type="entry name" value="DTDP-D-GLUCOSE 4,6-DEHYDRATASE-RELATED"/>
    <property type="match status" value="1"/>
</dbReference>
<comment type="similarity">
    <text evidence="1">Belongs to the NAD(P)-dependent epimerase/dehydratase family.</text>
</comment>
<evidence type="ECO:0000256" key="1">
    <source>
        <dbReference type="ARBA" id="ARBA00007637"/>
    </source>
</evidence>
<dbReference type="EMBL" id="PCWN01000008">
    <property type="protein sequence ID" value="PIR03766.1"/>
    <property type="molecule type" value="Genomic_DNA"/>
</dbReference>
<name>A0A2H0N6P0_9BACT</name>
<evidence type="ECO:0000259" key="2">
    <source>
        <dbReference type="Pfam" id="PF01370"/>
    </source>
</evidence>
<dbReference type="Gene3D" id="3.90.25.10">
    <property type="entry name" value="UDP-galactose 4-epimerase, domain 1"/>
    <property type="match status" value="1"/>
</dbReference>
<accession>A0A2H0N6P0</accession>
<dbReference type="Pfam" id="PF01370">
    <property type="entry name" value="Epimerase"/>
    <property type="match status" value="1"/>
</dbReference>
<reference evidence="3 4" key="1">
    <citation type="submission" date="2017-09" db="EMBL/GenBank/DDBJ databases">
        <title>Depth-based differentiation of microbial function through sediment-hosted aquifers and enrichment of novel symbionts in the deep terrestrial subsurface.</title>
        <authorList>
            <person name="Probst A.J."/>
            <person name="Ladd B."/>
            <person name="Jarett J.K."/>
            <person name="Geller-Mcgrath D.E."/>
            <person name="Sieber C.M."/>
            <person name="Emerson J.B."/>
            <person name="Anantharaman K."/>
            <person name="Thomas B.C."/>
            <person name="Malmstrom R."/>
            <person name="Stieglmeier M."/>
            <person name="Klingl A."/>
            <person name="Woyke T."/>
            <person name="Ryan C.M."/>
            <person name="Banfield J.F."/>
        </authorList>
    </citation>
    <scope>NUCLEOTIDE SEQUENCE [LARGE SCALE GENOMIC DNA]</scope>
    <source>
        <strain evidence="3">CG11_big_fil_rev_8_21_14_0_20_39_34</strain>
    </source>
</reference>
<protein>
    <recommendedName>
        <fullName evidence="2">NAD-dependent epimerase/dehydratase domain-containing protein</fullName>
    </recommendedName>
</protein>
<organism evidence="3 4">
    <name type="scientific">Candidatus Magasanikbacteria bacterium CG11_big_fil_rev_8_21_14_0_20_39_34</name>
    <dbReference type="NCBI Taxonomy" id="1974653"/>
    <lineage>
        <taxon>Bacteria</taxon>
        <taxon>Candidatus Magasanikiibacteriota</taxon>
    </lineage>
</organism>
<evidence type="ECO:0000313" key="3">
    <source>
        <dbReference type="EMBL" id="PIR03766.1"/>
    </source>
</evidence>
<evidence type="ECO:0000313" key="4">
    <source>
        <dbReference type="Proteomes" id="UP000229600"/>
    </source>
</evidence>
<dbReference type="SUPFAM" id="SSF51735">
    <property type="entry name" value="NAD(P)-binding Rossmann-fold domains"/>
    <property type="match status" value="1"/>
</dbReference>
<dbReference type="AlphaFoldDB" id="A0A2H0N6P0"/>
<dbReference type="Proteomes" id="UP000229600">
    <property type="component" value="Unassembled WGS sequence"/>
</dbReference>
<proteinExistence type="inferred from homology"/>